<gene>
    <name evidence="1" type="ORF">MJO28_003505</name>
</gene>
<proteinExistence type="predicted"/>
<comment type="caution">
    <text evidence="1">The sequence shown here is derived from an EMBL/GenBank/DDBJ whole genome shotgun (WGS) entry which is preliminary data.</text>
</comment>
<evidence type="ECO:0000313" key="1">
    <source>
        <dbReference type="EMBL" id="KAI7959714.1"/>
    </source>
</evidence>
<reference evidence="2" key="1">
    <citation type="journal article" date="2018" name="BMC Genomics">
        <title>Genomic insights into host adaptation between the wheat stripe rust pathogen (Puccinia striiformis f. sp. tritici) and the barley stripe rust pathogen (Puccinia striiformis f. sp. hordei).</title>
        <authorList>
            <person name="Xia C."/>
            <person name="Wang M."/>
            <person name="Yin C."/>
            <person name="Cornejo O.E."/>
            <person name="Hulbert S.H."/>
            <person name="Chen X."/>
        </authorList>
    </citation>
    <scope>NUCLEOTIDE SEQUENCE [LARGE SCALE GENOMIC DNA]</scope>
    <source>
        <strain evidence="2">93-210</strain>
    </source>
</reference>
<keyword evidence="2" id="KW-1185">Reference proteome</keyword>
<protein>
    <submittedName>
        <fullName evidence="1">Uncharacterized protein</fullName>
    </submittedName>
</protein>
<evidence type="ECO:0000313" key="2">
    <source>
        <dbReference type="Proteomes" id="UP001060170"/>
    </source>
</evidence>
<sequence length="62" mass="7125">MPAETQLADQRERRIGMEKLEGLRDIHPGARPTDVTKPPRAICDNLTDWLCFQEGIWNLHAI</sequence>
<dbReference type="EMBL" id="CM045867">
    <property type="protein sequence ID" value="KAI7959714.1"/>
    <property type="molecule type" value="Genomic_DNA"/>
</dbReference>
<dbReference type="Proteomes" id="UP001060170">
    <property type="component" value="Chromosome 3"/>
</dbReference>
<reference evidence="1 2" key="3">
    <citation type="journal article" date="2022" name="Microbiol. Spectr.">
        <title>Folding features and dynamics of 3D genome architecture in plant fungal pathogens.</title>
        <authorList>
            <person name="Xia C."/>
        </authorList>
    </citation>
    <scope>NUCLEOTIDE SEQUENCE [LARGE SCALE GENOMIC DNA]</scope>
    <source>
        <strain evidence="1 2">93-210</strain>
    </source>
</reference>
<accession>A0ACC0ETH0</accession>
<reference evidence="2" key="2">
    <citation type="journal article" date="2018" name="Mol. Plant Microbe Interact.">
        <title>Genome sequence resources for the wheat stripe rust pathogen (Puccinia striiformis f. sp. tritici) and the barley stripe rust pathogen (Puccinia striiformis f. sp. hordei).</title>
        <authorList>
            <person name="Xia C."/>
            <person name="Wang M."/>
            <person name="Yin C."/>
            <person name="Cornejo O.E."/>
            <person name="Hulbert S.H."/>
            <person name="Chen X."/>
        </authorList>
    </citation>
    <scope>NUCLEOTIDE SEQUENCE [LARGE SCALE GENOMIC DNA]</scope>
    <source>
        <strain evidence="2">93-210</strain>
    </source>
</reference>
<name>A0ACC0ETH0_9BASI</name>
<organism evidence="1 2">
    <name type="scientific">Puccinia striiformis f. sp. tritici</name>
    <dbReference type="NCBI Taxonomy" id="168172"/>
    <lineage>
        <taxon>Eukaryota</taxon>
        <taxon>Fungi</taxon>
        <taxon>Dikarya</taxon>
        <taxon>Basidiomycota</taxon>
        <taxon>Pucciniomycotina</taxon>
        <taxon>Pucciniomycetes</taxon>
        <taxon>Pucciniales</taxon>
        <taxon>Pucciniaceae</taxon>
        <taxon>Puccinia</taxon>
    </lineage>
</organism>